<keyword evidence="2" id="KW-1185">Reference proteome</keyword>
<evidence type="ECO:0000313" key="2">
    <source>
        <dbReference type="Proteomes" id="UP000186955"/>
    </source>
</evidence>
<dbReference type="OrthoDB" id="421671at2759"/>
<dbReference type="PANTHER" id="PTHR33835:SF1">
    <property type="entry name" value="METALLO-BETA-LACTAMASE DOMAIN-CONTAINING PROTEIN"/>
    <property type="match status" value="1"/>
</dbReference>
<dbReference type="InterPro" id="IPR036866">
    <property type="entry name" value="RibonucZ/Hydroxyglut_hydro"/>
</dbReference>
<reference evidence="1 2" key="1">
    <citation type="submission" date="2016-10" db="EMBL/GenBank/DDBJ databases">
        <title>Genome sequence of the ascomycete fungus Penicillium subrubescens.</title>
        <authorList>
            <person name="De Vries R.P."/>
            <person name="Peng M."/>
            <person name="Dilokpimol A."/>
            <person name="Hilden K."/>
            <person name="Makela M.R."/>
            <person name="Grigoriev I."/>
            <person name="Riley R."/>
            <person name="Granchi Z."/>
        </authorList>
    </citation>
    <scope>NUCLEOTIDE SEQUENCE [LARGE SCALE GENOMIC DNA]</scope>
    <source>
        <strain evidence="1 2">CBS 132785</strain>
    </source>
</reference>
<dbReference type="Proteomes" id="UP000186955">
    <property type="component" value="Unassembled WGS sequence"/>
</dbReference>
<dbReference type="Pfam" id="PF14234">
    <property type="entry name" value="DUF4336"/>
    <property type="match status" value="1"/>
</dbReference>
<gene>
    <name evidence="1" type="ORF">PENSUB_10833</name>
</gene>
<dbReference type="AlphaFoldDB" id="A0A1Q5T8Y5"/>
<organism evidence="1 2">
    <name type="scientific">Penicillium subrubescens</name>
    <dbReference type="NCBI Taxonomy" id="1316194"/>
    <lineage>
        <taxon>Eukaryota</taxon>
        <taxon>Fungi</taxon>
        <taxon>Dikarya</taxon>
        <taxon>Ascomycota</taxon>
        <taxon>Pezizomycotina</taxon>
        <taxon>Eurotiomycetes</taxon>
        <taxon>Eurotiomycetidae</taxon>
        <taxon>Eurotiales</taxon>
        <taxon>Aspergillaceae</taxon>
        <taxon>Penicillium</taxon>
    </lineage>
</organism>
<evidence type="ECO:0008006" key="3">
    <source>
        <dbReference type="Google" id="ProtNLM"/>
    </source>
</evidence>
<evidence type="ECO:0000313" key="1">
    <source>
        <dbReference type="EMBL" id="OKO96658.1"/>
    </source>
</evidence>
<sequence>MAPQVPSNPDEVMVIRNVTPDIVTLSLPFSPFGGVKFGGRGTLELNIAGALIVRLATGSIAVFSPVPLTSRVHEAITNLGGGEIKYIAALNIEHHLNLTQWKTAFPSAAIIAPEGLWEKRQAVPEFKDTPFGHIFRADAPPKISEEFDDEVTVEYVHSHQSKELVFLHKPSKTVIEADLVLNLPATEQYSRTGESATSGLLNKLLKPLASTEMSAFWQKKFVWHVSSMSDRKGFGDSMKRIKAWEFDRIIPCHGDVIEHDAHQVFLSVMAPFIN</sequence>
<dbReference type="PANTHER" id="PTHR33835">
    <property type="entry name" value="YALI0C07656P"/>
    <property type="match status" value="1"/>
</dbReference>
<comment type="caution">
    <text evidence="1">The sequence shown here is derived from an EMBL/GenBank/DDBJ whole genome shotgun (WGS) entry which is preliminary data.</text>
</comment>
<dbReference type="Gene3D" id="3.60.15.10">
    <property type="entry name" value="Ribonuclease Z/Hydroxyacylglutathione hydrolase-like"/>
    <property type="match status" value="1"/>
</dbReference>
<name>A0A1Q5T8Y5_9EURO</name>
<proteinExistence type="predicted"/>
<dbReference type="EMBL" id="MNBE01000698">
    <property type="protein sequence ID" value="OKO96658.1"/>
    <property type="molecule type" value="Genomic_DNA"/>
</dbReference>
<dbReference type="SUPFAM" id="SSF56281">
    <property type="entry name" value="Metallo-hydrolase/oxidoreductase"/>
    <property type="match status" value="1"/>
</dbReference>
<dbReference type="InterPro" id="IPR025638">
    <property type="entry name" value="DUF4336"/>
</dbReference>
<protein>
    <recommendedName>
        <fullName evidence="3">DUF4336 domain-containing protein</fullName>
    </recommendedName>
</protein>
<accession>A0A1Q5T8Y5</accession>